<dbReference type="PANTHER" id="PTHR34308:SF1">
    <property type="entry name" value="COBALAMIN BIOSYNTHESIS PROTEIN CBIB"/>
    <property type="match status" value="1"/>
</dbReference>
<evidence type="ECO:0000256" key="7">
    <source>
        <dbReference type="ARBA" id="ARBA00022989"/>
    </source>
</evidence>
<dbReference type="Pfam" id="PF03186">
    <property type="entry name" value="CobD_Cbib"/>
    <property type="match status" value="1"/>
</dbReference>
<name>A0A972JK74_9GAMM</name>
<feature type="transmembrane region" description="Helical" evidence="9">
    <location>
        <begin position="209"/>
        <end position="230"/>
    </location>
</feature>
<keyword evidence="5" id="KW-0169">Cobalamin biosynthesis</keyword>
<dbReference type="PANTHER" id="PTHR34308">
    <property type="entry name" value="COBALAMIN BIOSYNTHESIS PROTEIN CBIB"/>
    <property type="match status" value="1"/>
</dbReference>
<organism evidence="10 11">
    <name type="scientific">Shewanella salipaludis</name>
    <dbReference type="NCBI Taxonomy" id="2723052"/>
    <lineage>
        <taxon>Bacteria</taxon>
        <taxon>Pseudomonadati</taxon>
        <taxon>Pseudomonadota</taxon>
        <taxon>Gammaproteobacteria</taxon>
        <taxon>Alteromonadales</taxon>
        <taxon>Shewanellaceae</taxon>
        <taxon>Shewanella</taxon>
    </lineage>
</organism>
<gene>
    <name evidence="10" type="ORF">HC757_06455</name>
</gene>
<dbReference type="EMBL" id="JAAXYH010000003">
    <property type="protein sequence ID" value="NMH64809.1"/>
    <property type="molecule type" value="Genomic_DNA"/>
</dbReference>
<dbReference type="GO" id="GO:0048472">
    <property type="term" value="F:threonine-phosphate decarboxylase activity"/>
    <property type="evidence" value="ECO:0007669"/>
    <property type="project" value="InterPro"/>
</dbReference>
<dbReference type="AlphaFoldDB" id="A0A972JK74"/>
<dbReference type="RefSeq" id="WP_169563495.1">
    <property type="nucleotide sequence ID" value="NZ_JAAXYH010000003.1"/>
</dbReference>
<feature type="transmembrane region" description="Helical" evidence="9">
    <location>
        <begin position="305"/>
        <end position="323"/>
    </location>
</feature>
<sequence>MTTPFYEQLVLVDGNLFEGFLVLFFALLLARLAPLPREMQPLIWFGHLAKRLAAKVNKPERSPSQRVTAGLLASLLLILPFWGIISFLLELAAFPWFFEFLVLYLCLSDASFSQVADDVAQALERDDNAGAKRLLRLWVARDTQNLSPVGVSKATIEKLVSSPVYGTAATLFFFGLAGASAVLAVRMLKQLELAWPALDPRYRHFNRPVYLTSSVLLLIPSWLWSFSLAIQGGPRALKALLSPPVSRFPLGNTLLSLHVSATILGLELGGPQKFNNIRIAVEPIGRGPLPNGAQIRPAVKLASRACALWFSSVVILPLLWAGLRWQQSL</sequence>
<comment type="caution">
    <text evidence="10">The sequence shown here is derived from an EMBL/GenBank/DDBJ whole genome shotgun (WGS) entry which is preliminary data.</text>
</comment>
<evidence type="ECO:0000256" key="5">
    <source>
        <dbReference type="ARBA" id="ARBA00022573"/>
    </source>
</evidence>
<keyword evidence="7 9" id="KW-1133">Transmembrane helix</keyword>
<evidence type="ECO:0000256" key="2">
    <source>
        <dbReference type="ARBA" id="ARBA00004953"/>
    </source>
</evidence>
<proteinExistence type="inferred from homology"/>
<evidence type="ECO:0000256" key="1">
    <source>
        <dbReference type="ARBA" id="ARBA00004651"/>
    </source>
</evidence>
<dbReference type="GO" id="GO:0009236">
    <property type="term" value="P:cobalamin biosynthetic process"/>
    <property type="evidence" value="ECO:0007669"/>
    <property type="project" value="UniProtKB-KW"/>
</dbReference>
<evidence type="ECO:0000256" key="8">
    <source>
        <dbReference type="ARBA" id="ARBA00023136"/>
    </source>
</evidence>
<evidence type="ECO:0000256" key="4">
    <source>
        <dbReference type="ARBA" id="ARBA00022475"/>
    </source>
</evidence>
<evidence type="ECO:0000256" key="9">
    <source>
        <dbReference type="SAM" id="Phobius"/>
    </source>
</evidence>
<evidence type="ECO:0000256" key="6">
    <source>
        <dbReference type="ARBA" id="ARBA00022692"/>
    </source>
</evidence>
<feature type="transmembrane region" description="Helical" evidence="9">
    <location>
        <begin position="71"/>
        <end position="98"/>
    </location>
</feature>
<comment type="pathway">
    <text evidence="2">Cofactor biosynthesis; adenosylcobalamin biosynthesis.</text>
</comment>
<comment type="subcellular location">
    <subcellularLocation>
        <location evidence="1">Cell membrane</location>
        <topology evidence="1">Multi-pass membrane protein</topology>
    </subcellularLocation>
</comment>
<keyword evidence="11" id="KW-1185">Reference proteome</keyword>
<dbReference type="Proteomes" id="UP000737113">
    <property type="component" value="Unassembled WGS sequence"/>
</dbReference>
<evidence type="ECO:0000313" key="10">
    <source>
        <dbReference type="EMBL" id="NMH64809.1"/>
    </source>
</evidence>
<dbReference type="InterPro" id="IPR004485">
    <property type="entry name" value="Cobalamin_biosynth_CobD/CbiB"/>
</dbReference>
<feature type="transmembrane region" description="Helical" evidence="9">
    <location>
        <begin position="16"/>
        <end position="33"/>
    </location>
</feature>
<keyword evidence="6 9" id="KW-0812">Transmembrane</keyword>
<reference evidence="10" key="1">
    <citation type="submission" date="2020-04" db="EMBL/GenBank/DDBJ databases">
        <title>Description of Shewanella salipaludis sp. nov., isolated from a salt marsh.</title>
        <authorList>
            <person name="Park S."/>
            <person name="Yoon J.-H."/>
        </authorList>
    </citation>
    <scope>NUCLEOTIDE SEQUENCE</scope>
    <source>
        <strain evidence="10">SHSM-M6</strain>
    </source>
</reference>
<protein>
    <submittedName>
        <fullName evidence="10">Cobalamin biosynthesis protein CbiB</fullName>
    </submittedName>
</protein>
<evidence type="ECO:0000313" key="11">
    <source>
        <dbReference type="Proteomes" id="UP000737113"/>
    </source>
</evidence>
<evidence type="ECO:0000256" key="3">
    <source>
        <dbReference type="ARBA" id="ARBA00006263"/>
    </source>
</evidence>
<accession>A0A972JK74</accession>
<comment type="similarity">
    <text evidence="3">Belongs to the CobD/CbiB family.</text>
</comment>
<feature type="transmembrane region" description="Helical" evidence="9">
    <location>
        <begin position="250"/>
        <end position="269"/>
    </location>
</feature>
<feature type="transmembrane region" description="Helical" evidence="9">
    <location>
        <begin position="164"/>
        <end position="188"/>
    </location>
</feature>
<keyword evidence="4" id="KW-1003">Cell membrane</keyword>
<dbReference type="GO" id="GO:0005886">
    <property type="term" value="C:plasma membrane"/>
    <property type="evidence" value="ECO:0007669"/>
    <property type="project" value="UniProtKB-SubCell"/>
</dbReference>
<keyword evidence="8 9" id="KW-0472">Membrane</keyword>